<evidence type="ECO:0000313" key="4">
    <source>
        <dbReference type="Proteomes" id="UP000202129"/>
    </source>
</evidence>
<dbReference type="Proteomes" id="UP000202129">
    <property type="component" value="Segment"/>
</dbReference>
<reference evidence="3" key="2">
    <citation type="journal article" date="2015" name="J. Gen. Virol.">
        <title>Isolation of an Adoxophyes orana granulovirus (AdorGV) occlusion body morphology mutant: biological activity, genome sequence and relationship to other isolates of AdorGV.</title>
        <authorList>
            <person name="Nakai M."/>
            <person name="Harrison R.L."/>
            <person name="Uchida H."/>
            <person name="Ukuda R."/>
            <person name="Hikihara S."/>
            <person name="Ishii K."/>
            <person name="Kunimi Y."/>
        </authorList>
    </citation>
    <scope>NUCLEOTIDE SEQUENCE</scope>
    <source>
        <strain evidence="3">Miyazaki</strain>
    </source>
</reference>
<dbReference type="EMBL" id="KM226332">
    <property type="protein sequence ID" value="AJA91758.1"/>
    <property type="molecule type" value="Genomic_DNA"/>
</dbReference>
<dbReference type="RefSeq" id="NP_872570.1">
    <property type="nucleotide sequence ID" value="NC_005038.1"/>
</dbReference>
<reference evidence="2 4" key="1">
    <citation type="journal article" date="2003" name="Virology">
        <title>The complete sequence of the Adoxophyes orana granulovirus genome.</title>
        <authorList>
            <person name="Wormleaton S."/>
            <person name="Kuzio J."/>
            <person name="Winstanley D."/>
        </authorList>
    </citation>
    <scope>NUCLEOTIDE SEQUENCE [LARGE SCALE GENOMIC DNA]</scope>
</reference>
<dbReference type="KEGG" id="vg:1463340"/>
<evidence type="ECO:0000313" key="3">
    <source>
        <dbReference type="EMBL" id="AJA91758.1"/>
    </source>
</evidence>
<organism evidence="2 4">
    <name type="scientific">Adoxophyes orana granulovirus</name>
    <name type="common">AoGV</name>
    <dbReference type="NCBI Taxonomy" id="170617"/>
    <lineage>
        <taxon>Viruses</taxon>
        <taxon>Viruses incertae sedis</taxon>
        <taxon>Naldaviricetes</taxon>
        <taxon>Lefavirales</taxon>
        <taxon>Baculoviridae</taxon>
        <taxon>Betabaculovirus</taxon>
        <taxon>Betabaculovirus adoranae</taxon>
    </lineage>
</organism>
<accession>Q7T9P9</accession>
<keyword evidence="1" id="KW-0812">Transmembrane</keyword>
<protein>
    <submittedName>
        <fullName evidence="3">ADOR118</fullName>
    </submittedName>
    <submittedName>
        <fullName evidence="2">ORF_116</fullName>
    </submittedName>
</protein>
<dbReference type="EMBL" id="AF547984">
    <property type="protein sequence ID" value="AAP85753.1"/>
    <property type="molecule type" value="Genomic_DNA"/>
</dbReference>
<name>Q7T9P9_GVAO</name>
<dbReference type="GeneID" id="1463340"/>
<organismHost>
    <name type="scientific">Adoxophyes</name>
    <dbReference type="NCBI Taxonomy" id="85584"/>
</organismHost>
<proteinExistence type="predicted"/>
<gene>
    <name evidence="2" type="primary">ORF_116</name>
</gene>
<sequence>MSSSKSIIDDDSVYKSTVVLVSPEENKNPTFKLFVYAGCLATIASFVIFYLYYLLYLQR</sequence>
<keyword evidence="1" id="KW-1133">Transmembrane helix</keyword>
<feature type="transmembrane region" description="Helical" evidence="1">
    <location>
        <begin position="33"/>
        <end position="55"/>
    </location>
</feature>
<evidence type="ECO:0000256" key="1">
    <source>
        <dbReference type="SAM" id="Phobius"/>
    </source>
</evidence>
<evidence type="ECO:0000313" key="2">
    <source>
        <dbReference type="EMBL" id="AAP85753.1"/>
    </source>
</evidence>
<keyword evidence="1" id="KW-0472">Membrane</keyword>
<keyword evidence="4" id="KW-1185">Reference proteome</keyword>